<accession>A0AA38RGK6</accession>
<sequence>MSLSGIFSALSLKKGKSRRKKGQDTSSSGEEDASSEQSSTLAGRDSKKLKGSKSSIFGISAKQESAGQSHQGRVPVPPDRSERTAWGTAKKDAGTKKAAKQGTGYFEGSGISIPSPQSSASSKRDDAKLDQMFDDLRDPETDTNKDEIGVDSLMKYFTSLGVNPETCEIFIVLDIVQATSFGLITRKGFVEGWKATRYA</sequence>
<comment type="caution">
    <text evidence="3">The sequence shown here is derived from an EMBL/GenBank/DDBJ whole genome shotgun (WGS) entry which is preliminary data.</text>
</comment>
<feature type="non-terminal residue" evidence="3">
    <location>
        <position position="199"/>
    </location>
</feature>
<reference evidence="3" key="1">
    <citation type="submission" date="2022-07" db="EMBL/GenBank/DDBJ databases">
        <title>Fungi with potential for degradation of polypropylene.</title>
        <authorList>
            <person name="Gostincar C."/>
        </authorList>
    </citation>
    <scope>NUCLEOTIDE SEQUENCE</scope>
    <source>
        <strain evidence="3">EXF-13287</strain>
    </source>
</reference>
<organism evidence="3 4">
    <name type="scientific">Coniochaeta hoffmannii</name>
    <dbReference type="NCBI Taxonomy" id="91930"/>
    <lineage>
        <taxon>Eukaryota</taxon>
        <taxon>Fungi</taxon>
        <taxon>Dikarya</taxon>
        <taxon>Ascomycota</taxon>
        <taxon>Pezizomycotina</taxon>
        <taxon>Sordariomycetes</taxon>
        <taxon>Sordariomycetidae</taxon>
        <taxon>Coniochaetales</taxon>
        <taxon>Coniochaetaceae</taxon>
        <taxon>Coniochaeta</taxon>
    </lineage>
</organism>
<feature type="region of interest" description="Disordered" evidence="1">
    <location>
        <begin position="1"/>
        <end position="144"/>
    </location>
</feature>
<evidence type="ECO:0000259" key="2">
    <source>
        <dbReference type="PROSITE" id="PS51229"/>
    </source>
</evidence>
<dbReference type="Gene3D" id="1.10.238.10">
    <property type="entry name" value="EF-hand"/>
    <property type="match status" value="1"/>
</dbReference>
<name>A0AA38RGK6_9PEZI</name>
<dbReference type="AlphaFoldDB" id="A0AA38RGK6"/>
<protein>
    <recommendedName>
        <fullName evidence="2">DCUN1 domain-containing protein</fullName>
    </recommendedName>
</protein>
<feature type="compositionally biased region" description="Low complexity" evidence="1">
    <location>
        <begin position="100"/>
        <end position="121"/>
    </location>
</feature>
<gene>
    <name evidence="3" type="ORF">NKR19_g9573</name>
</gene>
<keyword evidence="4" id="KW-1185">Reference proteome</keyword>
<feature type="domain" description="DCUN1" evidence="2">
    <location>
        <begin position="124"/>
        <end position="199"/>
    </location>
</feature>
<evidence type="ECO:0000313" key="4">
    <source>
        <dbReference type="Proteomes" id="UP001174691"/>
    </source>
</evidence>
<dbReference type="InterPro" id="IPR005176">
    <property type="entry name" value="PONY_dom"/>
</dbReference>
<feature type="compositionally biased region" description="Basic and acidic residues" evidence="1">
    <location>
        <begin position="79"/>
        <end position="95"/>
    </location>
</feature>
<dbReference type="PROSITE" id="PS51229">
    <property type="entry name" value="DCUN1"/>
    <property type="match status" value="1"/>
</dbReference>
<feature type="compositionally biased region" description="Basic and acidic residues" evidence="1">
    <location>
        <begin position="122"/>
        <end position="144"/>
    </location>
</feature>
<dbReference type="EMBL" id="JANBVN010000238">
    <property type="protein sequence ID" value="KAJ9131334.1"/>
    <property type="molecule type" value="Genomic_DNA"/>
</dbReference>
<feature type="compositionally biased region" description="Polar residues" evidence="1">
    <location>
        <begin position="52"/>
        <end position="71"/>
    </location>
</feature>
<evidence type="ECO:0000313" key="3">
    <source>
        <dbReference type="EMBL" id="KAJ9131334.1"/>
    </source>
</evidence>
<proteinExistence type="predicted"/>
<evidence type="ECO:0000256" key="1">
    <source>
        <dbReference type="SAM" id="MobiDB-lite"/>
    </source>
</evidence>
<dbReference type="Proteomes" id="UP001174691">
    <property type="component" value="Unassembled WGS sequence"/>
</dbReference>